<accession>A0ABR3FEN3</accession>
<name>A0ABR3FEN3_9AGAR</name>
<dbReference type="EMBL" id="JBAHYK010000470">
    <property type="protein sequence ID" value="KAL0573736.1"/>
    <property type="molecule type" value="Genomic_DNA"/>
</dbReference>
<keyword evidence="2" id="KW-1133">Transmembrane helix</keyword>
<reference evidence="3 4" key="1">
    <citation type="submission" date="2024-02" db="EMBL/GenBank/DDBJ databases">
        <title>A draft genome for the cacao thread blight pathogen Marasmius crinis-equi.</title>
        <authorList>
            <person name="Cohen S.P."/>
            <person name="Baruah I.K."/>
            <person name="Amoako-Attah I."/>
            <person name="Bukari Y."/>
            <person name="Meinhardt L.W."/>
            <person name="Bailey B.A."/>
        </authorList>
    </citation>
    <scope>NUCLEOTIDE SEQUENCE [LARGE SCALE GENOMIC DNA]</scope>
    <source>
        <strain evidence="3 4">GH-76</strain>
    </source>
</reference>
<proteinExistence type="predicted"/>
<dbReference type="Gene3D" id="1.20.5.510">
    <property type="entry name" value="Single helix bin"/>
    <property type="match status" value="1"/>
</dbReference>
<protein>
    <recommendedName>
        <fullName evidence="5">Transmembrane protein</fullName>
    </recommendedName>
</protein>
<sequence length="482" mass="53131">MTFRPSDLEYPRRIIVDDTDPRIAYDSGSWSFDVSAFDNFGIFGNPYNGTMRGTNSEEAKFSFTFEGEFIQVKGAKDNRRISHSENSELDDISRLPTYMCQVDGSPIEHVNYESDIYETTNNVLCEQAHLSKGNHTLIMTIMLNDTSTQTFWLDSLEYAPLENADLSKEVLKIDASDPSITFHNDSGSWRTDGGTSKLFNYTAVPGASMSLKFNATQQDTNPASGRYYIDNTGDTKFEIRGAKLLPLTQSNLTAWYNQEVFTSEKIPAGEHEMVITYTGANTGSNLLHPLVIDYFHVTGGVRDESRDGSNTTSPDVGEAKREKSRTPVGSIVGGVLGGVVALLAIAGLLLWVWRRKQAKSGPRELYLRGSSDIIPFLVEDMVPTGHSGAPSRKGVQMYPAPDTPSTAPGTNAHQESPYTMGPGATMPPQVYNVAFGSQNFSDMRSAQSQAVSVQRRQHHDSGIRYSRVPSQIVEIPPTYTPD</sequence>
<keyword evidence="4" id="KW-1185">Reference proteome</keyword>
<keyword evidence="2" id="KW-0472">Membrane</keyword>
<keyword evidence="2" id="KW-0812">Transmembrane</keyword>
<feature type="region of interest" description="Disordered" evidence="1">
    <location>
        <begin position="387"/>
        <end position="423"/>
    </location>
</feature>
<organism evidence="3 4">
    <name type="scientific">Marasmius crinis-equi</name>
    <dbReference type="NCBI Taxonomy" id="585013"/>
    <lineage>
        <taxon>Eukaryota</taxon>
        <taxon>Fungi</taxon>
        <taxon>Dikarya</taxon>
        <taxon>Basidiomycota</taxon>
        <taxon>Agaricomycotina</taxon>
        <taxon>Agaricomycetes</taxon>
        <taxon>Agaricomycetidae</taxon>
        <taxon>Agaricales</taxon>
        <taxon>Marasmiineae</taxon>
        <taxon>Marasmiaceae</taxon>
        <taxon>Marasmius</taxon>
    </lineage>
</organism>
<dbReference type="Proteomes" id="UP001465976">
    <property type="component" value="Unassembled WGS sequence"/>
</dbReference>
<gene>
    <name evidence="3" type="ORF">V5O48_008212</name>
</gene>
<feature type="compositionally biased region" description="Polar residues" evidence="1">
    <location>
        <begin position="403"/>
        <end position="417"/>
    </location>
</feature>
<evidence type="ECO:0000313" key="4">
    <source>
        <dbReference type="Proteomes" id="UP001465976"/>
    </source>
</evidence>
<evidence type="ECO:0000256" key="1">
    <source>
        <dbReference type="SAM" id="MobiDB-lite"/>
    </source>
</evidence>
<feature type="region of interest" description="Disordered" evidence="1">
    <location>
        <begin position="302"/>
        <end position="324"/>
    </location>
</feature>
<evidence type="ECO:0008006" key="5">
    <source>
        <dbReference type="Google" id="ProtNLM"/>
    </source>
</evidence>
<comment type="caution">
    <text evidence="3">The sequence shown here is derived from an EMBL/GenBank/DDBJ whole genome shotgun (WGS) entry which is preliminary data.</text>
</comment>
<dbReference type="Gene3D" id="2.60.120.260">
    <property type="entry name" value="Galactose-binding domain-like"/>
    <property type="match status" value="2"/>
</dbReference>
<evidence type="ECO:0000256" key="2">
    <source>
        <dbReference type="SAM" id="Phobius"/>
    </source>
</evidence>
<evidence type="ECO:0000313" key="3">
    <source>
        <dbReference type="EMBL" id="KAL0573736.1"/>
    </source>
</evidence>
<feature type="transmembrane region" description="Helical" evidence="2">
    <location>
        <begin position="331"/>
        <end position="353"/>
    </location>
</feature>